<dbReference type="AlphaFoldDB" id="A0A1I7YC98"/>
<organism evidence="2 3">
    <name type="scientific">Steinernema glaseri</name>
    <dbReference type="NCBI Taxonomy" id="37863"/>
    <lineage>
        <taxon>Eukaryota</taxon>
        <taxon>Metazoa</taxon>
        <taxon>Ecdysozoa</taxon>
        <taxon>Nematoda</taxon>
        <taxon>Chromadorea</taxon>
        <taxon>Rhabditida</taxon>
        <taxon>Tylenchina</taxon>
        <taxon>Panagrolaimomorpha</taxon>
        <taxon>Strongyloidoidea</taxon>
        <taxon>Steinernematidae</taxon>
        <taxon>Steinernema</taxon>
    </lineage>
</organism>
<reference evidence="3" key="1">
    <citation type="submission" date="2016-11" db="UniProtKB">
        <authorList>
            <consortium name="WormBaseParasite"/>
        </authorList>
    </citation>
    <scope>IDENTIFICATION</scope>
</reference>
<keyword evidence="2" id="KW-1185">Reference proteome</keyword>
<feature type="region of interest" description="Disordered" evidence="1">
    <location>
        <begin position="14"/>
        <end position="38"/>
    </location>
</feature>
<evidence type="ECO:0000313" key="3">
    <source>
        <dbReference type="WBParaSite" id="L893_g149.t1"/>
    </source>
</evidence>
<name>A0A1I7YC98_9BILA</name>
<sequence>MDFFDENNILEDWTDLPVKQEEASDDERAETAPPLTLTDILQEEATSPSSSENNTSSTVVPAQYEEITFVTGSSKRTRVTNQLGQGVYMYGGFTYRRERAMKKLPGFLTCRCVFRHCPARARVNEDTCKGYVVKEHNHEPDFTDQSIRQAKDVLEAQARAVANGLGATDAVRVIRSTLGEEVLANASSEKAYLRAFQRGRKRARDEMANESREATVLQSGASLVPEEYREIDFGQGKVCFFFRFLVAHDHNFGQALEAVNAELCHTKRPLSVIANLDRNSINAASIVWPLSSVGFSTYSIGKEVFSKIKANAELLLRYNNNEEERILMNSLQYLAFVPLTDLYHSFCTLWDAVEDMDDLFSWFFTTFIGRCFVPRHEFPDMQPGWISDGIIREQILPKQRTEPSFSPREWNLYGRGKHLINNGIKQGFSRTRNADSSMQGLLEAIKSEETFARQVFLEHCLNSHRRAEKNIESVVDQYEDKADDPVEYLKELARIAGSDSISGPQICE</sequence>
<dbReference type="Proteomes" id="UP000095287">
    <property type="component" value="Unplaced"/>
</dbReference>
<proteinExistence type="predicted"/>
<dbReference type="WBParaSite" id="L893_g149.t1">
    <property type="protein sequence ID" value="L893_g149.t1"/>
    <property type="gene ID" value="L893_g149"/>
</dbReference>
<evidence type="ECO:0000256" key="1">
    <source>
        <dbReference type="SAM" id="MobiDB-lite"/>
    </source>
</evidence>
<evidence type="ECO:0000313" key="2">
    <source>
        <dbReference type="Proteomes" id="UP000095287"/>
    </source>
</evidence>
<protein>
    <submittedName>
        <fullName evidence="3">FLYWCH-type domain-containing protein</fullName>
    </submittedName>
</protein>
<accession>A0A1I7YC98</accession>
<dbReference type="Gene3D" id="2.20.25.240">
    <property type="match status" value="1"/>
</dbReference>